<dbReference type="Proteomes" id="UP001220610">
    <property type="component" value="Chromosome"/>
</dbReference>
<name>A0AAJ5WQJ1_9BACT</name>
<proteinExistence type="predicted"/>
<gene>
    <name evidence="1" type="ORF">P0Y53_23350</name>
</gene>
<accession>A0AAJ5WQJ1</accession>
<organism evidence="1 2">
    <name type="scientific">Candidatus Pseudobacter hemicellulosilyticus</name>
    <dbReference type="NCBI Taxonomy" id="3121375"/>
    <lineage>
        <taxon>Bacteria</taxon>
        <taxon>Pseudomonadati</taxon>
        <taxon>Bacteroidota</taxon>
        <taxon>Chitinophagia</taxon>
        <taxon>Chitinophagales</taxon>
        <taxon>Chitinophagaceae</taxon>
        <taxon>Pseudobacter</taxon>
    </lineage>
</organism>
<evidence type="ECO:0000313" key="2">
    <source>
        <dbReference type="Proteomes" id="UP001220610"/>
    </source>
</evidence>
<dbReference type="AlphaFoldDB" id="A0AAJ5WQJ1"/>
<evidence type="ECO:0000313" key="1">
    <source>
        <dbReference type="EMBL" id="WEK35439.1"/>
    </source>
</evidence>
<sequence>MERQATLSGVIDRILRKKENSTTPAVQECKLLPNTPFSGSQIKLPEKLVQANE</sequence>
<dbReference type="EMBL" id="CP119311">
    <property type="protein sequence ID" value="WEK35439.1"/>
    <property type="molecule type" value="Genomic_DNA"/>
</dbReference>
<reference evidence="1" key="1">
    <citation type="submission" date="2023-03" db="EMBL/GenBank/DDBJ databases">
        <title>Andean soil-derived lignocellulolytic bacterial consortium as a source of novel taxa and putative plastic-active enzymes.</title>
        <authorList>
            <person name="Diaz-Garcia L."/>
            <person name="Chuvochina M."/>
            <person name="Feuerriegel G."/>
            <person name="Bunk B."/>
            <person name="Sproer C."/>
            <person name="Streit W.R."/>
            <person name="Rodriguez L.M."/>
            <person name="Overmann J."/>
            <person name="Jimenez D.J."/>
        </authorList>
    </citation>
    <scope>NUCLEOTIDE SEQUENCE</scope>
    <source>
        <strain evidence="1">MAG 7</strain>
    </source>
</reference>
<protein>
    <submittedName>
        <fullName evidence="1">Uncharacterized protein</fullName>
    </submittedName>
</protein>